<feature type="chain" id="PRO_5030138179" evidence="10">
    <location>
        <begin position="29"/>
        <end position="543"/>
    </location>
</feature>
<dbReference type="InterPro" id="IPR001851">
    <property type="entry name" value="ABC_transp_permease"/>
</dbReference>
<evidence type="ECO:0000256" key="6">
    <source>
        <dbReference type="ARBA" id="ARBA00022989"/>
    </source>
</evidence>
<keyword evidence="10" id="KW-0732">Signal</keyword>
<evidence type="ECO:0000256" key="7">
    <source>
        <dbReference type="ARBA" id="ARBA00023136"/>
    </source>
</evidence>
<evidence type="ECO:0000256" key="3">
    <source>
        <dbReference type="ARBA" id="ARBA00022475"/>
    </source>
</evidence>
<proteinExistence type="inferred from homology"/>
<name>A0A5S9QVC5_9GAMM</name>
<evidence type="ECO:0000256" key="10">
    <source>
        <dbReference type="SAM" id="SignalP"/>
    </source>
</evidence>
<keyword evidence="6 9" id="KW-1133">Transmembrane helix</keyword>
<feature type="transmembrane region" description="Helical" evidence="9">
    <location>
        <begin position="478"/>
        <end position="502"/>
    </location>
</feature>
<evidence type="ECO:0000256" key="9">
    <source>
        <dbReference type="SAM" id="Phobius"/>
    </source>
</evidence>
<dbReference type="CDD" id="cd06582">
    <property type="entry name" value="TM_PBP1_LivH_like"/>
    <property type="match status" value="1"/>
</dbReference>
<evidence type="ECO:0000256" key="4">
    <source>
        <dbReference type="ARBA" id="ARBA00022692"/>
    </source>
</evidence>
<keyword evidence="5" id="KW-0029">Amino-acid transport</keyword>
<feature type="transmembrane region" description="Helical" evidence="9">
    <location>
        <begin position="310"/>
        <end position="330"/>
    </location>
</feature>
<evidence type="ECO:0000256" key="5">
    <source>
        <dbReference type="ARBA" id="ARBA00022970"/>
    </source>
</evidence>
<accession>A0A5S9QVC5</accession>
<feature type="signal peptide" evidence="10">
    <location>
        <begin position="1"/>
        <end position="28"/>
    </location>
</feature>
<keyword evidence="3" id="KW-1003">Cell membrane</keyword>
<feature type="transmembrane region" description="Helical" evidence="9">
    <location>
        <begin position="342"/>
        <end position="360"/>
    </location>
</feature>
<sequence>MKQTVRQWLWLFAFVLMPLSLATSVGHAQPSLETAANQLAVVKLSKLDDTLEHLASQYAGDTGYLPLLEHLLSGDLYKIKADKTLIRVETSEAGENAYNPVTGALIGSVNVGDVRKIRINNKVRSLLKKLIARASLNHQSAEVRSAAVQRLMKKASTDDIQLLRQLRQRETDNTIQGLIDTTLAIADLNDSARRLSALSVLDGRLEPEVKNVLISQINTLESSSNPADKLFVAEARNVLAGIEGEIQFYEYLQRLFFGVSLGSVLLLAAIGLSITFGVMGVINMAHGEMIMIGAYTTYVVQLLMPQSIEYSIVVAIPAAFVVAFMFGVLLERSVIRFLRGRPLETLLATFGVSLILQQLVRSVFSPLNRQVVTPDWMSGAWQINPVFSLTYNRLYIVAFALLVFFALLLLLKKTPLGLYVRAVSQDRNMARACGIRSEWVDMLTFGLGSGIAGMAGVALSQLTNVGPNLGQGYIIDSFLVVVFGGAGSLWGTLVGALSLGIANKFIEPVTGSVLASIVILVFIILFIQKRPKGLFPQKGRSVD</sequence>
<keyword evidence="4 9" id="KW-0812">Transmembrane</keyword>
<comment type="similarity">
    <text evidence="8">Belongs to the binding-protein-dependent transport system permease family. LivHM subfamily.</text>
</comment>
<dbReference type="Pfam" id="PF02653">
    <property type="entry name" value="BPD_transp_2"/>
    <property type="match status" value="1"/>
</dbReference>
<dbReference type="InterPro" id="IPR017779">
    <property type="entry name" value="ABC_UrtB_bac"/>
</dbReference>
<reference evidence="11 12" key="1">
    <citation type="submission" date="2019-11" db="EMBL/GenBank/DDBJ databases">
        <authorList>
            <person name="Holert J."/>
        </authorList>
    </citation>
    <scope>NUCLEOTIDE SEQUENCE [LARGE SCALE GENOMIC DNA]</scope>
    <source>
        <strain evidence="11">BC5_2</strain>
    </source>
</reference>
<feature type="transmembrane region" description="Helical" evidence="9">
    <location>
        <begin position="394"/>
        <end position="411"/>
    </location>
</feature>
<organism evidence="11 12">
    <name type="scientific">BD1-7 clade bacterium</name>
    <dbReference type="NCBI Taxonomy" id="2029982"/>
    <lineage>
        <taxon>Bacteria</taxon>
        <taxon>Pseudomonadati</taxon>
        <taxon>Pseudomonadota</taxon>
        <taxon>Gammaproteobacteria</taxon>
        <taxon>Cellvibrionales</taxon>
        <taxon>Spongiibacteraceae</taxon>
        <taxon>BD1-7 clade</taxon>
    </lineage>
</organism>
<evidence type="ECO:0000256" key="2">
    <source>
        <dbReference type="ARBA" id="ARBA00022448"/>
    </source>
</evidence>
<dbReference type="NCBIfam" id="TIGR03409">
    <property type="entry name" value="urea_trans_UrtB"/>
    <property type="match status" value="1"/>
</dbReference>
<dbReference type="PANTHER" id="PTHR11795">
    <property type="entry name" value="BRANCHED-CHAIN AMINO ACID TRANSPORT SYSTEM PERMEASE PROTEIN LIVH"/>
    <property type="match status" value="1"/>
</dbReference>
<evidence type="ECO:0000313" key="12">
    <source>
        <dbReference type="Proteomes" id="UP000434580"/>
    </source>
</evidence>
<dbReference type="InterPro" id="IPR052157">
    <property type="entry name" value="BCAA_transport_permease"/>
</dbReference>
<keyword evidence="2" id="KW-0813">Transport</keyword>
<dbReference type="Proteomes" id="UP000434580">
    <property type="component" value="Unassembled WGS sequence"/>
</dbReference>
<keyword evidence="7 9" id="KW-0472">Membrane</keyword>
<dbReference type="PANTHER" id="PTHR11795:SF447">
    <property type="entry name" value="ABC TRANSPORTER PERMEASE PROTEIN"/>
    <property type="match status" value="1"/>
</dbReference>
<dbReference type="OrthoDB" id="9807115at2"/>
<comment type="subcellular location">
    <subcellularLocation>
        <location evidence="1">Cell inner membrane</location>
        <topology evidence="1">Multi-pass membrane protein</topology>
    </subcellularLocation>
</comment>
<protein>
    <submittedName>
        <fullName evidence="11">High-affinity branched-chain amino acid transport system permease protein LivH</fullName>
    </submittedName>
</protein>
<dbReference type="GO" id="GO:0006865">
    <property type="term" value="P:amino acid transport"/>
    <property type="evidence" value="ECO:0007669"/>
    <property type="project" value="UniProtKB-KW"/>
</dbReference>
<feature type="transmembrane region" description="Helical" evidence="9">
    <location>
        <begin position="439"/>
        <end position="458"/>
    </location>
</feature>
<dbReference type="GO" id="GO:0022857">
    <property type="term" value="F:transmembrane transporter activity"/>
    <property type="evidence" value="ECO:0007669"/>
    <property type="project" value="InterPro"/>
</dbReference>
<evidence type="ECO:0000256" key="1">
    <source>
        <dbReference type="ARBA" id="ARBA00004429"/>
    </source>
</evidence>
<feature type="transmembrane region" description="Helical" evidence="9">
    <location>
        <begin position="509"/>
        <end position="527"/>
    </location>
</feature>
<evidence type="ECO:0000313" key="11">
    <source>
        <dbReference type="EMBL" id="CAA0122331.1"/>
    </source>
</evidence>
<feature type="transmembrane region" description="Helical" evidence="9">
    <location>
        <begin position="255"/>
        <end position="278"/>
    </location>
</feature>
<dbReference type="GO" id="GO:0005886">
    <property type="term" value="C:plasma membrane"/>
    <property type="evidence" value="ECO:0007669"/>
    <property type="project" value="UniProtKB-SubCell"/>
</dbReference>
<evidence type="ECO:0000256" key="8">
    <source>
        <dbReference type="ARBA" id="ARBA00037998"/>
    </source>
</evidence>
<feature type="transmembrane region" description="Helical" evidence="9">
    <location>
        <begin position="285"/>
        <end position="304"/>
    </location>
</feature>
<dbReference type="AlphaFoldDB" id="A0A5S9QVC5"/>
<dbReference type="EMBL" id="CACSII010000022">
    <property type="protein sequence ID" value="CAA0122331.1"/>
    <property type="molecule type" value="Genomic_DNA"/>
</dbReference>
<gene>
    <name evidence="11" type="primary">livH</name>
    <name evidence="11" type="ORF">DPBNPPHM_02838</name>
</gene>